<evidence type="ECO:0000313" key="9">
    <source>
        <dbReference type="EMBL" id="GHD44138.1"/>
    </source>
</evidence>
<evidence type="ECO:0000256" key="5">
    <source>
        <dbReference type="ARBA" id="ARBA00022989"/>
    </source>
</evidence>
<keyword evidence="2 7" id="KW-0813">Transport</keyword>
<dbReference type="EMBL" id="BMZS01000002">
    <property type="protein sequence ID" value="GHD44138.1"/>
    <property type="molecule type" value="Genomic_DNA"/>
</dbReference>
<dbReference type="Pfam" id="PF00528">
    <property type="entry name" value="BPD_transp_1"/>
    <property type="match status" value="1"/>
</dbReference>
<feature type="transmembrane region" description="Helical" evidence="7">
    <location>
        <begin position="99"/>
        <end position="119"/>
    </location>
</feature>
<feature type="transmembrane region" description="Helical" evidence="7">
    <location>
        <begin position="174"/>
        <end position="200"/>
    </location>
</feature>
<feature type="transmembrane region" description="Helical" evidence="7">
    <location>
        <begin position="131"/>
        <end position="153"/>
    </location>
</feature>
<feature type="transmembrane region" description="Helical" evidence="7">
    <location>
        <begin position="5"/>
        <end position="23"/>
    </location>
</feature>
<keyword evidence="5 7" id="KW-1133">Transmembrane helix</keyword>
<reference evidence="9" key="1">
    <citation type="journal article" date="2014" name="Int. J. Syst. Evol. Microbiol.">
        <title>Complete genome sequence of Corynebacterium casei LMG S-19264T (=DSM 44701T), isolated from a smear-ripened cheese.</title>
        <authorList>
            <consortium name="US DOE Joint Genome Institute (JGI-PGF)"/>
            <person name="Walter F."/>
            <person name="Albersmeier A."/>
            <person name="Kalinowski J."/>
            <person name="Ruckert C."/>
        </authorList>
    </citation>
    <scope>NUCLEOTIDE SEQUENCE</scope>
    <source>
        <strain evidence="9">KCTC 42651</strain>
    </source>
</reference>
<evidence type="ECO:0000256" key="3">
    <source>
        <dbReference type="ARBA" id="ARBA00022475"/>
    </source>
</evidence>
<evidence type="ECO:0000256" key="1">
    <source>
        <dbReference type="ARBA" id="ARBA00004651"/>
    </source>
</evidence>
<evidence type="ECO:0000256" key="4">
    <source>
        <dbReference type="ARBA" id="ARBA00022692"/>
    </source>
</evidence>
<evidence type="ECO:0000259" key="8">
    <source>
        <dbReference type="PROSITE" id="PS50928"/>
    </source>
</evidence>
<feature type="transmembrane region" description="Helical" evidence="7">
    <location>
        <begin position="229"/>
        <end position="252"/>
    </location>
</feature>
<dbReference type="SUPFAM" id="SSF161098">
    <property type="entry name" value="MetI-like"/>
    <property type="match status" value="1"/>
</dbReference>
<dbReference type="Proteomes" id="UP000630353">
    <property type="component" value="Unassembled WGS sequence"/>
</dbReference>
<dbReference type="Gene3D" id="1.10.3720.10">
    <property type="entry name" value="MetI-like"/>
    <property type="match status" value="1"/>
</dbReference>
<dbReference type="AlphaFoldDB" id="A0A918XQB1"/>
<evidence type="ECO:0000313" key="10">
    <source>
        <dbReference type="Proteomes" id="UP000630353"/>
    </source>
</evidence>
<sequence length="265" mass="29679">MRARYWVPTLYIVFLLLPIYWLLNMSFKTTNEILGGFSLWPHEFTLENYRVIFTDATWYNGYIASIQYVALNTVLSVAAALPAAYAFSRYRFLGDKHLFFWLLTNRMAPPAVFALPFYQLYSAVGLFDTPFAVALAHTLFNIPLAVWILEGFMSGVPKELDETAYVDGYSFWGFFIRIFIPTIAAGIGVACFFCFMFSWVELLLAKTLTAVDAKPIAALMTKTASTSGYQLGLLAAAGSLTLIPGAVVIYFVRNYIAKGFALGRV</sequence>
<feature type="domain" description="ABC transmembrane type-1" evidence="8">
    <location>
        <begin position="62"/>
        <end position="252"/>
    </location>
</feature>
<accession>A0A918XQB1</accession>
<dbReference type="PANTHER" id="PTHR32243:SF52">
    <property type="entry name" value="ABC TRANSPORTER PERMEASE PROTEIN"/>
    <property type="match status" value="1"/>
</dbReference>
<dbReference type="PANTHER" id="PTHR32243">
    <property type="entry name" value="MALTOSE TRANSPORT SYSTEM PERMEASE-RELATED"/>
    <property type="match status" value="1"/>
</dbReference>
<dbReference type="PROSITE" id="PS50928">
    <property type="entry name" value="ABC_TM1"/>
    <property type="match status" value="1"/>
</dbReference>
<reference evidence="9" key="2">
    <citation type="submission" date="2020-09" db="EMBL/GenBank/DDBJ databases">
        <authorList>
            <person name="Sun Q."/>
            <person name="Kim S."/>
        </authorList>
    </citation>
    <scope>NUCLEOTIDE SEQUENCE</scope>
    <source>
        <strain evidence="9">KCTC 42651</strain>
    </source>
</reference>
<organism evidence="9 10">
    <name type="scientific">Thalassobaculum fulvum</name>
    <dbReference type="NCBI Taxonomy" id="1633335"/>
    <lineage>
        <taxon>Bacteria</taxon>
        <taxon>Pseudomonadati</taxon>
        <taxon>Pseudomonadota</taxon>
        <taxon>Alphaproteobacteria</taxon>
        <taxon>Rhodospirillales</taxon>
        <taxon>Thalassobaculaceae</taxon>
        <taxon>Thalassobaculum</taxon>
    </lineage>
</organism>
<dbReference type="RefSeq" id="WP_189987943.1">
    <property type="nucleotide sequence ID" value="NZ_BMZS01000002.1"/>
</dbReference>
<dbReference type="GO" id="GO:0055085">
    <property type="term" value="P:transmembrane transport"/>
    <property type="evidence" value="ECO:0007669"/>
    <property type="project" value="InterPro"/>
</dbReference>
<comment type="similarity">
    <text evidence="7">Belongs to the binding-protein-dependent transport system permease family.</text>
</comment>
<keyword evidence="3" id="KW-1003">Cell membrane</keyword>
<evidence type="ECO:0000256" key="7">
    <source>
        <dbReference type="RuleBase" id="RU363032"/>
    </source>
</evidence>
<evidence type="ECO:0000256" key="6">
    <source>
        <dbReference type="ARBA" id="ARBA00023136"/>
    </source>
</evidence>
<dbReference type="GO" id="GO:0005886">
    <property type="term" value="C:plasma membrane"/>
    <property type="evidence" value="ECO:0007669"/>
    <property type="project" value="UniProtKB-SubCell"/>
</dbReference>
<proteinExistence type="inferred from homology"/>
<comment type="caution">
    <text evidence="9">The sequence shown here is derived from an EMBL/GenBank/DDBJ whole genome shotgun (WGS) entry which is preliminary data.</text>
</comment>
<dbReference type="InterPro" id="IPR000515">
    <property type="entry name" value="MetI-like"/>
</dbReference>
<comment type="subcellular location">
    <subcellularLocation>
        <location evidence="1 7">Cell membrane</location>
        <topology evidence="1 7">Multi-pass membrane protein</topology>
    </subcellularLocation>
</comment>
<dbReference type="CDD" id="cd06261">
    <property type="entry name" value="TM_PBP2"/>
    <property type="match status" value="1"/>
</dbReference>
<protein>
    <submittedName>
        <fullName evidence="9">Sugar ABC transporter permease</fullName>
    </submittedName>
</protein>
<dbReference type="InterPro" id="IPR050901">
    <property type="entry name" value="BP-dep_ABC_trans_perm"/>
</dbReference>
<name>A0A918XQB1_9PROT</name>
<feature type="transmembrane region" description="Helical" evidence="7">
    <location>
        <begin position="66"/>
        <end position="87"/>
    </location>
</feature>
<gene>
    <name evidence="9" type="ORF">GCM10017083_11230</name>
</gene>
<keyword evidence="10" id="KW-1185">Reference proteome</keyword>
<evidence type="ECO:0000256" key="2">
    <source>
        <dbReference type="ARBA" id="ARBA00022448"/>
    </source>
</evidence>
<keyword evidence="4 7" id="KW-0812">Transmembrane</keyword>
<keyword evidence="6 7" id="KW-0472">Membrane</keyword>
<dbReference type="InterPro" id="IPR035906">
    <property type="entry name" value="MetI-like_sf"/>
</dbReference>